<dbReference type="CDD" id="cd11378">
    <property type="entry name" value="DUF296"/>
    <property type="match status" value="1"/>
</dbReference>
<dbReference type="GO" id="GO:0003677">
    <property type="term" value="F:DNA binding"/>
    <property type="evidence" value="ECO:0007669"/>
    <property type="project" value="UniProtKB-KW"/>
</dbReference>
<dbReference type="EMBL" id="JAGFNS010000013">
    <property type="protein sequence ID" value="MBO3740008.1"/>
    <property type="molecule type" value="Genomic_DNA"/>
</dbReference>
<dbReference type="SUPFAM" id="SSF117856">
    <property type="entry name" value="AF0104/ALDC/Ptd012-like"/>
    <property type="match status" value="1"/>
</dbReference>
<keyword evidence="3" id="KW-1185">Reference proteome</keyword>
<feature type="domain" description="PPC" evidence="1">
    <location>
        <begin position="1"/>
        <end position="111"/>
    </location>
</feature>
<keyword evidence="2" id="KW-0238">DNA-binding</keyword>
<gene>
    <name evidence="2" type="ORF">J5X75_21115</name>
</gene>
<name>A0ABS3UMJ9_9ACTN</name>
<protein>
    <submittedName>
        <fullName evidence="2">DNA-binding protein</fullName>
    </submittedName>
</protein>
<evidence type="ECO:0000259" key="1">
    <source>
        <dbReference type="PROSITE" id="PS51742"/>
    </source>
</evidence>
<dbReference type="Pfam" id="PF03479">
    <property type="entry name" value="PCC"/>
    <property type="match status" value="1"/>
</dbReference>
<dbReference type="InterPro" id="IPR005175">
    <property type="entry name" value="PPC_dom"/>
</dbReference>
<sequence length="111" mass="12029">MLHLITVEKDQEVLATIGTALAELGVTAGSMTLIGAVQTATVSVMKKDDALTDYLRTYDQPLELSGTGEIWDGKPHIHVTLYAEDFVTGGHLHSATVRDFFVHAYITPLTS</sequence>
<evidence type="ECO:0000313" key="2">
    <source>
        <dbReference type="EMBL" id="MBO3740008.1"/>
    </source>
</evidence>
<evidence type="ECO:0000313" key="3">
    <source>
        <dbReference type="Proteomes" id="UP000679690"/>
    </source>
</evidence>
<dbReference type="RefSeq" id="WP_208469139.1">
    <property type="nucleotide sequence ID" value="NZ_JAGFNS010000013.1"/>
</dbReference>
<comment type="caution">
    <text evidence="2">The sequence shown here is derived from an EMBL/GenBank/DDBJ whole genome shotgun (WGS) entry which is preliminary data.</text>
</comment>
<reference evidence="2 3" key="1">
    <citation type="submission" date="2021-03" db="EMBL/GenBank/DDBJ databases">
        <title>Actinoplanes flavus sp. nov., a novel actinomycete isolated from Coconut Palm rhizosphere soil.</title>
        <authorList>
            <person name="Luo X."/>
        </authorList>
    </citation>
    <scope>NUCLEOTIDE SEQUENCE [LARGE SCALE GENOMIC DNA]</scope>
    <source>
        <strain evidence="2 3">NEAU-H7</strain>
    </source>
</reference>
<proteinExistence type="predicted"/>
<dbReference type="PROSITE" id="PS51742">
    <property type="entry name" value="PPC"/>
    <property type="match status" value="1"/>
</dbReference>
<accession>A0ABS3UMJ9</accession>
<dbReference type="Gene3D" id="3.30.1330.80">
    <property type="entry name" value="Hypothetical protein, similar to alpha- acetolactate decarboxylase, domain 2"/>
    <property type="match status" value="1"/>
</dbReference>
<dbReference type="Proteomes" id="UP000679690">
    <property type="component" value="Unassembled WGS sequence"/>
</dbReference>
<organism evidence="2 3">
    <name type="scientific">Actinoplanes flavus</name>
    <dbReference type="NCBI Taxonomy" id="2820290"/>
    <lineage>
        <taxon>Bacteria</taxon>
        <taxon>Bacillati</taxon>
        <taxon>Actinomycetota</taxon>
        <taxon>Actinomycetes</taxon>
        <taxon>Micromonosporales</taxon>
        <taxon>Micromonosporaceae</taxon>
        <taxon>Actinoplanes</taxon>
    </lineage>
</organism>